<evidence type="ECO:0000256" key="1">
    <source>
        <dbReference type="ARBA" id="ARBA00001968"/>
    </source>
</evidence>
<dbReference type="GO" id="GO:0047429">
    <property type="term" value="F:nucleoside triphosphate diphosphatase activity"/>
    <property type="evidence" value="ECO:0007669"/>
    <property type="project" value="UniProtKB-EC"/>
</dbReference>
<evidence type="ECO:0000313" key="4">
    <source>
        <dbReference type="EMBL" id="HIT93597.1"/>
    </source>
</evidence>
<gene>
    <name evidence="4" type="primary">maf</name>
    <name evidence="4" type="ORF">IAC43_00265</name>
</gene>
<evidence type="ECO:0000313" key="5">
    <source>
        <dbReference type="Proteomes" id="UP000824160"/>
    </source>
</evidence>
<dbReference type="PIRSF" id="PIRSF006305">
    <property type="entry name" value="Maf"/>
    <property type="match status" value="1"/>
</dbReference>
<protein>
    <recommendedName>
        <fullName evidence="3">dTTP/UTP pyrophosphatase</fullName>
        <shortName evidence="3">dTTPase/UTPase</shortName>
        <ecNumber evidence="3">3.6.1.9</ecNumber>
    </recommendedName>
    <alternativeName>
        <fullName evidence="3">Nucleoside triphosphate pyrophosphatase</fullName>
    </alternativeName>
    <alternativeName>
        <fullName evidence="3">Nucleotide pyrophosphatase</fullName>
        <shortName evidence="3">Nucleotide PPase</shortName>
    </alternativeName>
</protein>
<feature type="site" description="Important for substrate specificity" evidence="3">
    <location>
        <position position="164"/>
    </location>
</feature>
<accession>A0A9D1KS14</accession>
<dbReference type="AlphaFoldDB" id="A0A9D1KS14"/>
<proteinExistence type="inferred from homology"/>
<dbReference type="InterPro" id="IPR029001">
    <property type="entry name" value="ITPase-like_fam"/>
</dbReference>
<feature type="site" description="Important for substrate specificity" evidence="3">
    <location>
        <position position="11"/>
    </location>
</feature>
<comment type="similarity">
    <text evidence="3">Belongs to the Maf family. YhdE subfamily.</text>
</comment>
<dbReference type="GO" id="GO:0005737">
    <property type="term" value="C:cytoplasm"/>
    <property type="evidence" value="ECO:0007669"/>
    <property type="project" value="UniProtKB-SubCell"/>
</dbReference>
<dbReference type="PANTHER" id="PTHR43213">
    <property type="entry name" value="BIFUNCTIONAL DTTP/UTP PYROPHOSPHATASE/METHYLTRANSFERASE PROTEIN-RELATED"/>
    <property type="match status" value="1"/>
</dbReference>
<dbReference type="SUPFAM" id="SSF52972">
    <property type="entry name" value="ITPase-like"/>
    <property type="match status" value="1"/>
</dbReference>
<feature type="site" description="Important for substrate specificity" evidence="3">
    <location>
        <position position="77"/>
    </location>
</feature>
<dbReference type="Proteomes" id="UP000824160">
    <property type="component" value="Unassembled WGS sequence"/>
</dbReference>
<sequence length="202" mass="22362">MKYILGSGSPRRKELLGMILPEFTVIPSRFDEDGMARDGMDACQIVCALSQEKAQEVFNRYRAENPDEEICVIGGDTIVVSPDGEVMGKPSSREDAGRMLRQLSGCTHQVITAVTVIALTGGQVLKRVFPVRTDVVFYPLDEMEIQRYLDTGEPFDKAGSYGIQGYGGLLVERIAGDYNNVVGLPVARLMREMREMGLLLEH</sequence>
<comment type="catalytic activity">
    <reaction evidence="3">
        <text>UTP + H2O = UMP + diphosphate + H(+)</text>
        <dbReference type="Rhea" id="RHEA:29395"/>
        <dbReference type="ChEBI" id="CHEBI:15377"/>
        <dbReference type="ChEBI" id="CHEBI:15378"/>
        <dbReference type="ChEBI" id="CHEBI:33019"/>
        <dbReference type="ChEBI" id="CHEBI:46398"/>
        <dbReference type="ChEBI" id="CHEBI:57865"/>
        <dbReference type="EC" id="3.6.1.9"/>
    </reaction>
</comment>
<dbReference type="GO" id="GO:0009117">
    <property type="term" value="P:nucleotide metabolic process"/>
    <property type="evidence" value="ECO:0007669"/>
    <property type="project" value="UniProtKB-KW"/>
</dbReference>
<dbReference type="EC" id="3.6.1.9" evidence="3"/>
<keyword evidence="2 3" id="KW-0378">Hydrolase</keyword>
<dbReference type="Gene3D" id="3.90.950.10">
    <property type="match status" value="1"/>
</dbReference>
<dbReference type="PANTHER" id="PTHR43213:SF5">
    <property type="entry name" value="BIFUNCTIONAL DTTP_UTP PYROPHOSPHATASE_METHYLTRANSFERASE PROTEIN-RELATED"/>
    <property type="match status" value="1"/>
</dbReference>
<comment type="catalytic activity">
    <reaction evidence="3">
        <text>dTTP + H2O = dTMP + diphosphate + H(+)</text>
        <dbReference type="Rhea" id="RHEA:28534"/>
        <dbReference type="ChEBI" id="CHEBI:15377"/>
        <dbReference type="ChEBI" id="CHEBI:15378"/>
        <dbReference type="ChEBI" id="CHEBI:33019"/>
        <dbReference type="ChEBI" id="CHEBI:37568"/>
        <dbReference type="ChEBI" id="CHEBI:63528"/>
        <dbReference type="EC" id="3.6.1.9"/>
    </reaction>
</comment>
<organism evidence="4 5">
    <name type="scientific">Candidatus Faecivivens stercoripullorum</name>
    <dbReference type="NCBI Taxonomy" id="2840805"/>
    <lineage>
        <taxon>Bacteria</taxon>
        <taxon>Bacillati</taxon>
        <taxon>Bacillota</taxon>
        <taxon>Clostridia</taxon>
        <taxon>Eubacteriales</taxon>
        <taxon>Oscillospiraceae</taxon>
        <taxon>Oscillospiraceae incertae sedis</taxon>
        <taxon>Candidatus Faecivivens</taxon>
    </lineage>
</organism>
<dbReference type="EMBL" id="DVLW01000010">
    <property type="protein sequence ID" value="HIT93597.1"/>
    <property type="molecule type" value="Genomic_DNA"/>
</dbReference>
<evidence type="ECO:0000256" key="3">
    <source>
        <dbReference type="HAMAP-Rule" id="MF_00528"/>
    </source>
</evidence>
<dbReference type="InterPro" id="IPR003697">
    <property type="entry name" value="Maf-like"/>
</dbReference>
<reference evidence="4" key="2">
    <citation type="journal article" date="2021" name="PeerJ">
        <title>Extensive microbial diversity within the chicken gut microbiome revealed by metagenomics and culture.</title>
        <authorList>
            <person name="Gilroy R."/>
            <person name="Ravi A."/>
            <person name="Getino M."/>
            <person name="Pursley I."/>
            <person name="Horton D.L."/>
            <person name="Alikhan N.F."/>
            <person name="Baker D."/>
            <person name="Gharbi K."/>
            <person name="Hall N."/>
            <person name="Watson M."/>
            <person name="Adriaenssens E.M."/>
            <person name="Foster-Nyarko E."/>
            <person name="Jarju S."/>
            <person name="Secka A."/>
            <person name="Antonio M."/>
            <person name="Oren A."/>
            <person name="Chaudhuri R.R."/>
            <person name="La Ragione R."/>
            <person name="Hildebrand F."/>
            <person name="Pallen M.J."/>
        </authorList>
    </citation>
    <scope>NUCLEOTIDE SEQUENCE</scope>
    <source>
        <strain evidence="4">ChiBcec7-5410</strain>
    </source>
</reference>
<comment type="subcellular location">
    <subcellularLocation>
        <location evidence="3">Cytoplasm</location>
    </subcellularLocation>
</comment>
<reference evidence="4" key="1">
    <citation type="submission" date="2020-10" db="EMBL/GenBank/DDBJ databases">
        <authorList>
            <person name="Gilroy R."/>
        </authorList>
    </citation>
    <scope>NUCLEOTIDE SEQUENCE</scope>
    <source>
        <strain evidence="4">ChiBcec7-5410</strain>
    </source>
</reference>
<evidence type="ECO:0000256" key="2">
    <source>
        <dbReference type="ARBA" id="ARBA00022801"/>
    </source>
</evidence>
<keyword evidence="3" id="KW-0546">Nucleotide metabolism</keyword>
<comment type="caution">
    <text evidence="4">The sequence shown here is derived from an EMBL/GenBank/DDBJ whole genome shotgun (WGS) entry which is preliminary data.</text>
</comment>
<comment type="cofactor">
    <cofactor evidence="1 3">
        <name>a divalent metal cation</name>
        <dbReference type="ChEBI" id="CHEBI:60240"/>
    </cofactor>
</comment>
<feature type="active site" description="Proton acceptor" evidence="3">
    <location>
        <position position="76"/>
    </location>
</feature>
<dbReference type="NCBIfam" id="TIGR00172">
    <property type="entry name" value="maf"/>
    <property type="match status" value="1"/>
</dbReference>
<dbReference type="CDD" id="cd00555">
    <property type="entry name" value="Maf"/>
    <property type="match status" value="1"/>
</dbReference>
<comment type="function">
    <text evidence="3">Nucleoside triphosphate pyrophosphatase that hydrolyzes dTTP and UTP. May have a dual role in cell division arrest and in preventing the incorporation of modified nucleotides into cellular nucleic acids.</text>
</comment>
<comment type="caution">
    <text evidence="3">Lacks conserved residue(s) required for the propagation of feature annotation.</text>
</comment>
<keyword evidence="3" id="KW-0963">Cytoplasm</keyword>
<dbReference type="Pfam" id="PF02545">
    <property type="entry name" value="Maf"/>
    <property type="match status" value="1"/>
</dbReference>
<dbReference type="HAMAP" id="MF_00528">
    <property type="entry name" value="Maf"/>
    <property type="match status" value="1"/>
</dbReference>
<name>A0A9D1KS14_9FIRM</name>